<accession>A0A9D2SZS0</accession>
<evidence type="ECO:0000313" key="4">
    <source>
        <dbReference type="Proteomes" id="UP000823882"/>
    </source>
</evidence>
<dbReference type="EMBL" id="DWWJ01000039">
    <property type="protein sequence ID" value="HJC40334.1"/>
    <property type="molecule type" value="Genomic_DNA"/>
</dbReference>
<comment type="caution">
    <text evidence="3">The sequence shown here is derived from an EMBL/GenBank/DDBJ whole genome shotgun (WGS) entry which is preliminary data.</text>
</comment>
<gene>
    <name evidence="3" type="ORF">H9701_02115</name>
</gene>
<organism evidence="3 4">
    <name type="scientific">Candidatus Intestinimonas pullistercoris</name>
    <dbReference type="NCBI Taxonomy" id="2838623"/>
    <lineage>
        <taxon>Bacteria</taxon>
        <taxon>Bacillati</taxon>
        <taxon>Bacillota</taxon>
        <taxon>Clostridia</taxon>
        <taxon>Eubacteriales</taxon>
        <taxon>Intestinimonas</taxon>
    </lineage>
</organism>
<name>A0A9D2SZS0_9FIRM</name>
<evidence type="ECO:0000256" key="1">
    <source>
        <dbReference type="SAM" id="Coils"/>
    </source>
</evidence>
<keyword evidence="1" id="KW-0175">Coiled coil</keyword>
<keyword evidence="2" id="KW-0812">Transmembrane</keyword>
<dbReference type="AlphaFoldDB" id="A0A9D2SZS0"/>
<proteinExistence type="predicted"/>
<feature type="transmembrane region" description="Helical" evidence="2">
    <location>
        <begin position="9"/>
        <end position="33"/>
    </location>
</feature>
<feature type="coiled-coil region" evidence="1">
    <location>
        <begin position="52"/>
        <end position="79"/>
    </location>
</feature>
<keyword evidence="2" id="KW-0472">Membrane</keyword>
<reference evidence="3" key="1">
    <citation type="journal article" date="2021" name="PeerJ">
        <title>Extensive microbial diversity within the chicken gut microbiome revealed by metagenomics and culture.</title>
        <authorList>
            <person name="Gilroy R."/>
            <person name="Ravi A."/>
            <person name="Getino M."/>
            <person name="Pursley I."/>
            <person name="Horton D.L."/>
            <person name="Alikhan N.F."/>
            <person name="Baker D."/>
            <person name="Gharbi K."/>
            <person name="Hall N."/>
            <person name="Watson M."/>
            <person name="Adriaenssens E.M."/>
            <person name="Foster-Nyarko E."/>
            <person name="Jarju S."/>
            <person name="Secka A."/>
            <person name="Antonio M."/>
            <person name="Oren A."/>
            <person name="Chaudhuri R.R."/>
            <person name="La Ragione R."/>
            <person name="Hildebrand F."/>
            <person name="Pallen M.J."/>
        </authorList>
    </citation>
    <scope>NUCLEOTIDE SEQUENCE</scope>
    <source>
        <strain evidence="3">CHK186-1790</strain>
    </source>
</reference>
<sequence>MNNSTDHPVLGVCIVIFALSMALLYVASSFFWMELWVRILLSLILTALGGGLYALLRRVRRLEEQVALLRDQLWRLDKHQSQTSED</sequence>
<evidence type="ECO:0000313" key="3">
    <source>
        <dbReference type="EMBL" id="HJC40334.1"/>
    </source>
</evidence>
<feature type="transmembrane region" description="Helical" evidence="2">
    <location>
        <begin position="39"/>
        <end position="56"/>
    </location>
</feature>
<reference evidence="3" key="2">
    <citation type="submission" date="2021-04" db="EMBL/GenBank/DDBJ databases">
        <authorList>
            <person name="Gilroy R."/>
        </authorList>
    </citation>
    <scope>NUCLEOTIDE SEQUENCE</scope>
    <source>
        <strain evidence="3">CHK186-1790</strain>
    </source>
</reference>
<dbReference type="Proteomes" id="UP000823882">
    <property type="component" value="Unassembled WGS sequence"/>
</dbReference>
<evidence type="ECO:0000256" key="2">
    <source>
        <dbReference type="SAM" id="Phobius"/>
    </source>
</evidence>
<protein>
    <submittedName>
        <fullName evidence="3">Uncharacterized protein</fullName>
    </submittedName>
</protein>
<keyword evidence="2" id="KW-1133">Transmembrane helix</keyword>